<dbReference type="RefSeq" id="WP_146953256.1">
    <property type="nucleotide sequence ID" value="NZ_BAABBJ010000007.1"/>
</dbReference>
<evidence type="ECO:0008006" key="3">
    <source>
        <dbReference type="Google" id="ProtNLM"/>
    </source>
</evidence>
<reference evidence="1 2" key="1">
    <citation type="submission" date="2019-07" db="EMBL/GenBank/DDBJ databases">
        <title>Whole genome shotgun sequence of Cellulomonas soli NBRC 109434.</title>
        <authorList>
            <person name="Hosoyama A."/>
            <person name="Uohara A."/>
            <person name="Ohji S."/>
            <person name="Ichikawa N."/>
        </authorList>
    </citation>
    <scope>NUCLEOTIDE SEQUENCE [LARGE SCALE GENOMIC DNA]</scope>
    <source>
        <strain evidence="1 2">NBRC 109434</strain>
    </source>
</reference>
<comment type="caution">
    <text evidence="1">The sequence shown here is derived from an EMBL/GenBank/DDBJ whole genome shotgun (WGS) entry which is preliminary data.</text>
</comment>
<evidence type="ECO:0000313" key="2">
    <source>
        <dbReference type="Proteomes" id="UP000321798"/>
    </source>
</evidence>
<name>A0A512PE74_9CELL</name>
<gene>
    <name evidence="1" type="ORF">CSO01_22250</name>
</gene>
<protein>
    <recommendedName>
        <fullName evidence="3">ESX-1 secretion-associated protein</fullName>
    </recommendedName>
</protein>
<accession>A0A512PE74</accession>
<dbReference type="AlphaFoldDB" id="A0A512PE74"/>
<dbReference type="EMBL" id="BKAL01000007">
    <property type="protein sequence ID" value="GEP69510.1"/>
    <property type="molecule type" value="Genomic_DNA"/>
</dbReference>
<keyword evidence="2" id="KW-1185">Reference proteome</keyword>
<organism evidence="1 2">
    <name type="scientific">Cellulomonas soli</name>
    <dbReference type="NCBI Taxonomy" id="931535"/>
    <lineage>
        <taxon>Bacteria</taxon>
        <taxon>Bacillati</taxon>
        <taxon>Actinomycetota</taxon>
        <taxon>Actinomycetes</taxon>
        <taxon>Micrococcales</taxon>
        <taxon>Cellulomonadaceae</taxon>
        <taxon>Cellulomonas</taxon>
    </lineage>
</organism>
<sequence>MDGFVLDTADLRRAARRAEGVEGAMTEARPDGMPSGDGVFGFAVLSSAVRRYAQTLDTRLVALADDVRHVGESLDASAGAYEITDEGVADALSRLRRRLPGVGQ</sequence>
<evidence type="ECO:0000313" key="1">
    <source>
        <dbReference type="EMBL" id="GEP69510.1"/>
    </source>
</evidence>
<proteinExistence type="predicted"/>
<dbReference type="Proteomes" id="UP000321798">
    <property type="component" value="Unassembled WGS sequence"/>
</dbReference>